<dbReference type="Gene3D" id="3.20.20.80">
    <property type="entry name" value="Glycosidases"/>
    <property type="match status" value="1"/>
</dbReference>
<evidence type="ECO:0000256" key="1">
    <source>
        <dbReference type="ARBA" id="ARBA00005641"/>
    </source>
</evidence>
<keyword evidence="5 7" id="KW-0326">Glycosidase</keyword>
<dbReference type="PANTHER" id="PTHR31297:SF41">
    <property type="entry name" value="ENDOGLUCANASE, PUTATIVE (AFU_ORTHOLOGUE AFUA_5G01830)-RELATED"/>
    <property type="match status" value="1"/>
</dbReference>
<evidence type="ECO:0000313" key="9">
    <source>
        <dbReference type="EMBL" id="SBW04389.1"/>
    </source>
</evidence>
<evidence type="ECO:0000256" key="4">
    <source>
        <dbReference type="ARBA" id="ARBA00023277"/>
    </source>
</evidence>
<dbReference type="AlphaFoldDB" id="A0A212JY72"/>
<dbReference type="GO" id="GO:0030245">
    <property type="term" value="P:cellulose catabolic process"/>
    <property type="evidence" value="ECO:0007669"/>
    <property type="project" value="UniProtKB-KW"/>
</dbReference>
<dbReference type="Pfam" id="PF00150">
    <property type="entry name" value="Cellulase"/>
    <property type="match status" value="1"/>
</dbReference>
<dbReference type="PANTHER" id="PTHR31297">
    <property type="entry name" value="GLUCAN ENDO-1,6-BETA-GLUCOSIDASE B"/>
    <property type="match status" value="1"/>
</dbReference>
<sequence length="424" mass="49991">MSKRNYNIKTMRKLFYLLPLLIIFLSCQSKMEEKQSSDRFIRVEGPNLIKPDGKKFLIQGINLGNWLNPEGYMFFFQDASSYRLINEAFCEMVGPDFTNWFWNEFKKNYITEEDIKYIKQTGMNSVRIPFHYKLFTNEDYMGQASEHNGFGMIDQLVEWCRQEGLYVILDMHDAPGGQTGDNIDDSYGYPWLMESEPSKELFCNIWKKVAEHYANDTIILGYDLLNEPIAHYFLEEYAHLNDSLEPLYKRCVDTIRMVDKNHIVLLGGAQWNGNFKVFKDSKFDDKLMYTCHRYWCDTLQSNIQDFVQFRDSVNLPIYMGETGENTDQWIAGWTRLMERNNIGWHYWPYKKMVPNSCMVTIPKPENWDLIVEYTKQDRGNFAKIRAARPNQEVVKKAMTDLLENMKFKHCTKNAGYISALGMKP</sequence>
<keyword evidence="4" id="KW-0119">Carbohydrate metabolism</keyword>
<keyword evidence="3" id="KW-0136">Cellulose degradation</keyword>
<organism evidence="9">
    <name type="scientific">uncultured Dysgonomonas sp</name>
    <dbReference type="NCBI Taxonomy" id="206096"/>
    <lineage>
        <taxon>Bacteria</taxon>
        <taxon>Pseudomonadati</taxon>
        <taxon>Bacteroidota</taxon>
        <taxon>Bacteroidia</taxon>
        <taxon>Bacteroidales</taxon>
        <taxon>Dysgonomonadaceae</taxon>
        <taxon>Dysgonomonas</taxon>
        <taxon>environmental samples</taxon>
    </lineage>
</organism>
<evidence type="ECO:0000256" key="6">
    <source>
        <dbReference type="ARBA" id="ARBA00023326"/>
    </source>
</evidence>
<dbReference type="InterPro" id="IPR017853">
    <property type="entry name" value="GH"/>
</dbReference>
<dbReference type="EMBL" id="FLUL01000001">
    <property type="protein sequence ID" value="SBW04389.1"/>
    <property type="molecule type" value="Genomic_DNA"/>
</dbReference>
<evidence type="ECO:0000256" key="2">
    <source>
        <dbReference type="ARBA" id="ARBA00022801"/>
    </source>
</evidence>
<dbReference type="InterPro" id="IPR001547">
    <property type="entry name" value="Glyco_hydro_5"/>
</dbReference>
<evidence type="ECO:0000256" key="3">
    <source>
        <dbReference type="ARBA" id="ARBA00023001"/>
    </source>
</evidence>
<comment type="similarity">
    <text evidence="1 7">Belongs to the glycosyl hydrolase 5 (cellulase A) family.</text>
</comment>
<gene>
    <name evidence="9" type="ORF">KL86DYS2_12603</name>
</gene>
<accession>A0A212JY72</accession>
<dbReference type="PROSITE" id="PS51257">
    <property type="entry name" value="PROKAR_LIPOPROTEIN"/>
    <property type="match status" value="1"/>
</dbReference>
<keyword evidence="2 7" id="KW-0378">Hydrolase</keyword>
<evidence type="ECO:0000256" key="7">
    <source>
        <dbReference type="RuleBase" id="RU361153"/>
    </source>
</evidence>
<dbReference type="GO" id="GO:0009986">
    <property type="term" value="C:cell surface"/>
    <property type="evidence" value="ECO:0007669"/>
    <property type="project" value="TreeGrafter"/>
</dbReference>
<dbReference type="GO" id="GO:0008422">
    <property type="term" value="F:beta-glucosidase activity"/>
    <property type="evidence" value="ECO:0007669"/>
    <property type="project" value="TreeGrafter"/>
</dbReference>
<proteinExistence type="inferred from homology"/>
<name>A0A212JY72_9BACT</name>
<evidence type="ECO:0000256" key="5">
    <source>
        <dbReference type="ARBA" id="ARBA00023295"/>
    </source>
</evidence>
<evidence type="ECO:0000259" key="8">
    <source>
        <dbReference type="Pfam" id="PF00150"/>
    </source>
</evidence>
<keyword evidence="6" id="KW-0624">Polysaccharide degradation</keyword>
<dbReference type="SUPFAM" id="SSF51445">
    <property type="entry name" value="(Trans)glycosidases"/>
    <property type="match status" value="1"/>
</dbReference>
<reference evidence="9" key="1">
    <citation type="submission" date="2016-04" db="EMBL/GenBank/DDBJ databases">
        <authorList>
            <person name="Evans L.H."/>
            <person name="Alamgir A."/>
            <person name="Owens N."/>
            <person name="Weber N.D."/>
            <person name="Virtaneva K."/>
            <person name="Barbian K."/>
            <person name="Babar A."/>
            <person name="Rosenke K."/>
        </authorList>
    </citation>
    <scope>NUCLEOTIDE SEQUENCE</scope>
    <source>
        <strain evidence="9">86-2</strain>
    </source>
</reference>
<feature type="domain" description="Glycoside hydrolase family 5" evidence="8">
    <location>
        <begin position="106"/>
        <end position="349"/>
    </location>
</feature>
<dbReference type="GO" id="GO:0005576">
    <property type="term" value="C:extracellular region"/>
    <property type="evidence" value="ECO:0007669"/>
    <property type="project" value="TreeGrafter"/>
</dbReference>
<dbReference type="InterPro" id="IPR050386">
    <property type="entry name" value="Glycosyl_hydrolase_5"/>
</dbReference>
<protein>
    <recommendedName>
        <fullName evidence="8">Glycoside hydrolase family 5 domain-containing protein</fullName>
    </recommendedName>
</protein>